<evidence type="ECO:0000313" key="3">
    <source>
        <dbReference type="EMBL" id="KAF2018766.1"/>
    </source>
</evidence>
<feature type="region of interest" description="Disordered" evidence="1">
    <location>
        <begin position="419"/>
        <end position="447"/>
    </location>
</feature>
<feature type="compositionally biased region" description="Low complexity" evidence="1">
    <location>
        <begin position="428"/>
        <end position="447"/>
    </location>
</feature>
<accession>A0A6A5Y0L1</accession>
<keyword evidence="4" id="KW-1185">Reference proteome</keyword>
<evidence type="ECO:0000313" key="4">
    <source>
        <dbReference type="Proteomes" id="UP000799778"/>
    </source>
</evidence>
<evidence type="ECO:0000259" key="2">
    <source>
        <dbReference type="Pfam" id="PF00339"/>
    </source>
</evidence>
<dbReference type="AlphaFoldDB" id="A0A6A5Y0L1"/>
<dbReference type="RefSeq" id="XP_033387105.1">
    <property type="nucleotide sequence ID" value="XM_033520738.1"/>
</dbReference>
<dbReference type="InterPro" id="IPR014752">
    <property type="entry name" value="Arrestin-like_C"/>
</dbReference>
<name>A0A6A5Y0L1_9PLEO</name>
<dbReference type="GeneID" id="54278135"/>
<dbReference type="Gene3D" id="2.60.40.640">
    <property type="match status" value="1"/>
</dbReference>
<dbReference type="InterPro" id="IPR014756">
    <property type="entry name" value="Ig_E-set"/>
</dbReference>
<gene>
    <name evidence="3" type="ORF">BU24DRAFT_104733</name>
</gene>
<dbReference type="Proteomes" id="UP000799778">
    <property type="component" value="Unassembled WGS sequence"/>
</dbReference>
<protein>
    <recommendedName>
        <fullName evidence="2">Arrestin-like N-terminal domain-containing protein</fullName>
    </recommendedName>
</protein>
<organism evidence="3 4">
    <name type="scientific">Aaosphaeria arxii CBS 175.79</name>
    <dbReference type="NCBI Taxonomy" id="1450172"/>
    <lineage>
        <taxon>Eukaryota</taxon>
        <taxon>Fungi</taxon>
        <taxon>Dikarya</taxon>
        <taxon>Ascomycota</taxon>
        <taxon>Pezizomycotina</taxon>
        <taxon>Dothideomycetes</taxon>
        <taxon>Pleosporomycetidae</taxon>
        <taxon>Pleosporales</taxon>
        <taxon>Pleosporales incertae sedis</taxon>
        <taxon>Aaosphaeria</taxon>
    </lineage>
</organism>
<dbReference type="Pfam" id="PF00339">
    <property type="entry name" value="Arrestin_N"/>
    <property type="match status" value="1"/>
</dbReference>
<evidence type="ECO:0000256" key="1">
    <source>
        <dbReference type="SAM" id="MobiDB-lite"/>
    </source>
</evidence>
<dbReference type="OrthoDB" id="2333384at2759"/>
<proteinExistence type="predicted"/>
<dbReference type="SUPFAM" id="SSF81296">
    <property type="entry name" value="E set domains"/>
    <property type="match status" value="1"/>
</dbReference>
<dbReference type="EMBL" id="ML978067">
    <property type="protein sequence ID" value="KAF2018766.1"/>
    <property type="molecule type" value="Genomic_DNA"/>
</dbReference>
<sequence length="457" mass="51546">MAQSPNLRILVDGDGSKIYRQGDRVTGRAFLVLEKKEYIKELKVHFAGACITKTTRPHYDSSNRDSSLSNRNFEEQVRLFSIEKTLVESTELPARKHSWTFDFAFPEITERRVSKWSRGSKFQKEPHCLPPSISVRTNSPGGKATVSYYVQARLVDSGIHGPYKVTQHIYYQPAPTPGLVREARVMSRVLYNQIWKPEKDSAKGVEKVFSKVGRKYKSNGRHPRIVPTLYFPEKVAPGQHIPLSIALYNASNLERPQVILDSLNVSIATHTVAICGNPWTQPEDTISRTVTCISRHNINKPIPFDTPTAMTSNFKLVDDAECVPTFKTYTISRRYSMILTVGLKLEGEEQRFTIRSTHGLEILPRMSPEDLALTMRPVDENELDVEPLPLYRAREHSMELAPDYETLYSLSPTPSTNSSLDYFSERVTSPSSSLSSTPGSIPTTPESEIVPLPVRTC</sequence>
<reference evidence="3" key="1">
    <citation type="journal article" date="2020" name="Stud. Mycol.">
        <title>101 Dothideomycetes genomes: a test case for predicting lifestyles and emergence of pathogens.</title>
        <authorList>
            <person name="Haridas S."/>
            <person name="Albert R."/>
            <person name="Binder M."/>
            <person name="Bloem J."/>
            <person name="Labutti K."/>
            <person name="Salamov A."/>
            <person name="Andreopoulos B."/>
            <person name="Baker S."/>
            <person name="Barry K."/>
            <person name="Bills G."/>
            <person name="Bluhm B."/>
            <person name="Cannon C."/>
            <person name="Castanera R."/>
            <person name="Culley D."/>
            <person name="Daum C."/>
            <person name="Ezra D."/>
            <person name="Gonzalez J."/>
            <person name="Henrissat B."/>
            <person name="Kuo A."/>
            <person name="Liang C."/>
            <person name="Lipzen A."/>
            <person name="Lutzoni F."/>
            <person name="Magnuson J."/>
            <person name="Mondo S."/>
            <person name="Nolan M."/>
            <person name="Ohm R."/>
            <person name="Pangilinan J."/>
            <person name="Park H.-J."/>
            <person name="Ramirez L."/>
            <person name="Alfaro M."/>
            <person name="Sun H."/>
            <person name="Tritt A."/>
            <person name="Yoshinaga Y."/>
            <person name="Zwiers L.-H."/>
            <person name="Turgeon B."/>
            <person name="Goodwin S."/>
            <person name="Spatafora J."/>
            <person name="Crous P."/>
            <person name="Grigoriev I."/>
        </authorList>
    </citation>
    <scope>NUCLEOTIDE SEQUENCE</scope>
    <source>
        <strain evidence="3">CBS 175.79</strain>
    </source>
</reference>
<dbReference type="InterPro" id="IPR011021">
    <property type="entry name" value="Arrestin-like_N"/>
</dbReference>
<feature type="domain" description="Arrestin-like N-terminal" evidence="2">
    <location>
        <begin position="14"/>
        <end position="107"/>
    </location>
</feature>